<feature type="region of interest" description="Disordered" evidence="1">
    <location>
        <begin position="1"/>
        <end position="87"/>
    </location>
</feature>
<reference evidence="2 3" key="1">
    <citation type="journal article" date="2011" name="Microb. Cell Fact.">
        <title>Genomic analysis reveals Lactobacillus sanfranciscensis as stable element in traditional sourdoughs.</title>
        <authorList>
            <person name="Vogel R.F."/>
            <person name="Pavlovic M."/>
            <person name="Ehrmann M.A."/>
            <person name="Wiezer A."/>
            <person name="Liesegang H."/>
            <person name="Offschanka S."/>
            <person name="Voget S."/>
            <person name="Angelov A."/>
            <person name="Bocker G."/>
            <person name="Liebl W."/>
        </authorList>
    </citation>
    <scope>NUCLEOTIDE SEQUENCE [LARGE SCALE GENOMIC DNA]</scope>
    <source>
        <strain evidence="3">TMW 1.1304</strain>
    </source>
</reference>
<feature type="compositionally biased region" description="Polar residues" evidence="1">
    <location>
        <begin position="41"/>
        <end position="59"/>
    </location>
</feature>
<accession>G2KWX8</accession>
<sequence>MNQKKVDKVVKTTEVRSEQIDPQLKTNKVKPLKPKHETDENNVSTNLKPTHQSAANETTVKPKTQKQAPKPLKPKPQLAKDAFIKSN</sequence>
<evidence type="ECO:0000256" key="1">
    <source>
        <dbReference type="SAM" id="MobiDB-lite"/>
    </source>
</evidence>
<keyword evidence="3" id="KW-1185">Reference proteome</keyword>
<protein>
    <submittedName>
        <fullName evidence="2">Uncharacterized protein</fullName>
    </submittedName>
</protein>
<dbReference type="RefSeq" id="WP_014082617.1">
    <property type="nucleotide sequence ID" value="NC_015980.1"/>
</dbReference>
<evidence type="ECO:0000313" key="2">
    <source>
        <dbReference type="EMBL" id="AEN99775.1"/>
    </source>
</evidence>
<dbReference type="Proteomes" id="UP000001285">
    <property type="component" value="Plasmid pLS2"/>
</dbReference>
<dbReference type="EMBL" id="CP002463">
    <property type="protein sequence ID" value="AEN99775.1"/>
    <property type="molecule type" value="Genomic_DNA"/>
</dbReference>
<dbReference type="AlphaFoldDB" id="G2KWX8"/>
<evidence type="ECO:0000313" key="3">
    <source>
        <dbReference type="Proteomes" id="UP000001285"/>
    </source>
</evidence>
<dbReference type="HOGENOM" id="CLU_2479490_0_0_9"/>
<proteinExistence type="predicted"/>
<feature type="compositionally biased region" description="Basic and acidic residues" evidence="1">
    <location>
        <begin position="1"/>
        <end position="19"/>
    </location>
</feature>
<name>G2KWX8_FRUST</name>
<geneLocation type="plasmid" evidence="2 3">
    <name>pLS2</name>
</geneLocation>
<keyword evidence="2" id="KW-0614">Plasmid</keyword>
<dbReference type="KEGG" id="lsn:LSA_1p00190"/>
<feature type="compositionally biased region" description="Low complexity" evidence="1">
    <location>
        <begin position="61"/>
        <end position="80"/>
    </location>
</feature>
<gene>
    <name evidence="2" type="ordered locus">LSA_1p00190</name>
</gene>
<organism evidence="2 3">
    <name type="scientific">Fructilactobacillus sanfranciscensis (strain TMW 1.1304)</name>
    <name type="common">Lactobacillus sanfranciscensis</name>
    <dbReference type="NCBI Taxonomy" id="714313"/>
    <lineage>
        <taxon>Bacteria</taxon>
        <taxon>Bacillati</taxon>
        <taxon>Bacillota</taxon>
        <taxon>Bacilli</taxon>
        <taxon>Lactobacillales</taxon>
        <taxon>Lactobacillaceae</taxon>
        <taxon>Fructilactobacillus</taxon>
    </lineage>
</organism>